<gene>
    <name evidence="2" type="ORF">CA13_40180</name>
</gene>
<evidence type="ECO:0008006" key="4">
    <source>
        <dbReference type="Google" id="ProtNLM"/>
    </source>
</evidence>
<dbReference type="AlphaFoldDB" id="A0A5C5Z5T4"/>
<dbReference type="EMBL" id="SJPJ01000001">
    <property type="protein sequence ID" value="TWT82555.1"/>
    <property type="molecule type" value="Genomic_DNA"/>
</dbReference>
<proteinExistence type="predicted"/>
<keyword evidence="3" id="KW-1185">Reference proteome</keyword>
<evidence type="ECO:0000313" key="2">
    <source>
        <dbReference type="EMBL" id="TWT82555.1"/>
    </source>
</evidence>
<protein>
    <recommendedName>
        <fullName evidence="4">MetA-pathway of phenol degradation</fullName>
    </recommendedName>
</protein>
<reference evidence="2 3" key="1">
    <citation type="submission" date="2019-02" db="EMBL/GenBank/DDBJ databases">
        <title>Deep-cultivation of Planctomycetes and their phenomic and genomic characterization uncovers novel biology.</title>
        <authorList>
            <person name="Wiegand S."/>
            <person name="Jogler M."/>
            <person name="Boedeker C."/>
            <person name="Pinto D."/>
            <person name="Vollmers J."/>
            <person name="Rivas-Marin E."/>
            <person name="Kohn T."/>
            <person name="Peeters S.H."/>
            <person name="Heuer A."/>
            <person name="Rast P."/>
            <person name="Oberbeckmann S."/>
            <person name="Bunk B."/>
            <person name="Jeske O."/>
            <person name="Meyerdierks A."/>
            <person name="Storesund J.E."/>
            <person name="Kallscheuer N."/>
            <person name="Luecker S."/>
            <person name="Lage O.M."/>
            <person name="Pohl T."/>
            <person name="Merkel B.J."/>
            <person name="Hornburger P."/>
            <person name="Mueller R.-W."/>
            <person name="Bruemmer F."/>
            <person name="Labrenz M."/>
            <person name="Spormann A.M."/>
            <person name="Op Den Camp H."/>
            <person name="Overmann J."/>
            <person name="Amann R."/>
            <person name="Jetten M.S.M."/>
            <person name="Mascher T."/>
            <person name="Medema M.H."/>
            <person name="Devos D.P."/>
            <person name="Kaster A.-K."/>
            <person name="Ovreas L."/>
            <person name="Rohde M."/>
            <person name="Galperin M.Y."/>
            <person name="Jogler C."/>
        </authorList>
    </citation>
    <scope>NUCLEOTIDE SEQUENCE [LARGE SCALE GENOMIC DNA]</scope>
    <source>
        <strain evidence="2 3">CA13</strain>
    </source>
</reference>
<accession>A0A5C5Z5T4</accession>
<sequence length="348" mass="38734">MLLRLIVGYCVIGVFASAAVAGPGSRRSLADKHAPAGIMGDHLHEPGKWMVEYKYMNMFMEDNRIGENTISDSSALGTSTPVGPPGPGITTDGITTNRAATPTQMTMEMHMAHVMYGATDDITLYTMAMLPNISMDHTRADFTDFTTSNSGFGDMAFGALLRLYSDDCQDWILNLGCSVPTGDIFETTSIPTGSPTAFPYPMRLGSGTFNMRPGITFKRYYDWYSWGMQFQTDLPIGHNYRGYRVGEEYRFNSWNSILLTDNLSVSMRGEHLWRTAFDGKDPEANGTMISTNVEQFRGGYWYSLGFGAQYLWGSHYFNAEIVPTIAQEVDGVQLETDYAIIASWSRTF</sequence>
<name>A0A5C5Z5T4_9BACT</name>
<dbReference type="Pfam" id="PF13557">
    <property type="entry name" value="Phenol_MetA_deg"/>
    <property type="match status" value="1"/>
</dbReference>
<dbReference type="Proteomes" id="UP000315010">
    <property type="component" value="Unassembled WGS sequence"/>
</dbReference>
<dbReference type="OrthoDB" id="5450709at2"/>
<organism evidence="2 3">
    <name type="scientific">Novipirellula herctigrandis</name>
    <dbReference type="NCBI Taxonomy" id="2527986"/>
    <lineage>
        <taxon>Bacteria</taxon>
        <taxon>Pseudomonadati</taxon>
        <taxon>Planctomycetota</taxon>
        <taxon>Planctomycetia</taxon>
        <taxon>Pirellulales</taxon>
        <taxon>Pirellulaceae</taxon>
        <taxon>Novipirellula</taxon>
    </lineage>
</organism>
<evidence type="ECO:0000256" key="1">
    <source>
        <dbReference type="SAM" id="MobiDB-lite"/>
    </source>
</evidence>
<feature type="region of interest" description="Disordered" evidence="1">
    <location>
        <begin position="74"/>
        <end position="96"/>
    </location>
</feature>
<evidence type="ECO:0000313" key="3">
    <source>
        <dbReference type="Proteomes" id="UP000315010"/>
    </source>
</evidence>
<dbReference type="InterPro" id="IPR025737">
    <property type="entry name" value="FApF"/>
</dbReference>
<comment type="caution">
    <text evidence="2">The sequence shown here is derived from an EMBL/GenBank/DDBJ whole genome shotgun (WGS) entry which is preliminary data.</text>
</comment>